<evidence type="ECO:0000256" key="4">
    <source>
        <dbReference type="ARBA" id="ARBA00022723"/>
    </source>
</evidence>
<evidence type="ECO:0000256" key="6">
    <source>
        <dbReference type="ARBA" id="ARBA00023229"/>
    </source>
</evidence>
<dbReference type="InterPro" id="IPR033749">
    <property type="entry name" value="Polyprenyl_synt_CS"/>
</dbReference>
<comment type="cofactor">
    <cofactor evidence="1">
        <name>Mg(2+)</name>
        <dbReference type="ChEBI" id="CHEBI:18420"/>
    </cofactor>
</comment>
<evidence type="ECO:0000313" key="10">
    <source>
        <dbReference type="Proteomes" id="UP000515158"/>
    </source>
</evidence>
<dbReference type="PANTHER" id="PTHR11525">
    <property type="entry name" value="FARNESYL-PYROPHOSPHATE SYNTHETASE"/>
    <property type="match status" value="1"/>
</dbReference>
<proteinExistence type="inferred from homology"/>
<organism evidence="11">
    <name type="scientific">Thrips palmi</name>
    <name type="common">Melon thrips</name>
    <dbReference type="NCBI Taxonomy" id="161013"/>
    <lineage>
        <taxon>Eukaryota</taxon>
        <taxon>Metazoa</taxon>
        <taxon>Ecdysozoa</taxon>
        <taxon>Arthropoda</taxon>
        <taxon>Hexapoda</taxon>
        <taxon>Insecta</taxon>
        <taxon>Pterygota</taxon>
        <taxon>Neoptera</taxon>
        <taxon>Paraneoptera</taxon>
        <taxon>Thysanoptera</taxon>
        <taxon>Terebrantia</taxon>
        <taxon>Thripoidea</taxon>
        <taxon>Thripidae</taxon>
        <taxon>Thrips</taxon>
    </lineage>
</organism>
<comment type="similarity">
    <text evidence="2 9">Belongs to the FPP/GGPP synthase family.</text>
</comment>
<dbReference type="SUPFAM" id="SSF48576">
    <property type="entry name" value="Terpenoid synthases"/>
    <property type="match status" value="1"/>
</dbReference>
<name>A0A6P8YL57_THRPL</name>
<dbReference type="FunCoup" id="A0A6P8YL57">
    <property type="interactions" value="1346"/>
</dbReference>
<sequence>MLSLVSRRAVLATQTQVLAAAAGEASMSTSSSLRWGRLVADSYSSCASYSLASRLRGGSPAHLHTSCSSLHQSVSRRLSPMTASIPPAAIQPVASKDESREFLAIFPDLVRDLTDAGRHLDIPEVTKWYSKVLQYNVVGGKRNRAMAVVYSYRMLANKSDLTPENLRLAMILGWCVEMLQAFFLVSDDIMDNSETRRGRPCWYKHNNLGLAAINDGILLESGVFQLLRRHFREMPYYLDLIELFHDVIFKTSMGQCLDLQTSGKADLESFTMDRYTAIVKYKTAYYSFYLPVAIGMYMAGIKDVEVHRQARNILFEMGHFFQVQDDFLDCYGDPSVTGKIGTDIQDGKCSWLAVLALQRADPAQRKIMEECYGSSKSENVARIKDLYEELNVHATYCKYEEDSYNLIKTQIQQVSRGLPVELFFKFLDKIYKRQN</sequence>
<evidence type="ECO:0000256" key="3">
    <source>
        <dbReference type="ARBA" id="ARBA00022679"/>
    </source>
</evidence>
<dbReference type="PROSITE" id="PS00444">
    <property type="entry name" value="POLYPRENYL_SYNTHASE_2"/>
    <property type="match status" value="1"/>
</dbReference>
<dbReference type="GeneID" id="117643176"/>
<dbReference type="GO" id="GO:0005737">
    <property type="term" value="C:cytoplasm"/>
    <property type="evidence" value="ECO:0007669"/>
    <property type="project" value="TreeGrafter"/>
</dbReference>
<dbReference type="GO" id="GO:0004337">
    <property type="term" value="F:(2E,6E)-farnesyl diphosphate synthase activity"/>
    <property type="evidence" value="ECO:0007669"/>
    <property type="project" value="TreeGrafter"/>
</dbReference>
<dbReference type="GO" id="GO:0045337">
    <property type="term" value="P:farnesyl diphosphate biosynthetic process"/>
    <property type="evidence" value="ECO:0007669"/>
    <property type="project" value="TreeGrafter"/>
</dbReference>
<dbReference type="GO" id="GO:0004161">
    <property type="term" value="F:dimethylallyltranstransferase activity"/>
    <property type="evidence" value="ECO:0007669"/>
    <property type="project" value="TreeGrafter"/>
</dbReference>
<dbReference type="PROSITE" id="PS00723">
    <property type="entry name" value="POLYPRENYL_SYNTHASE_1"/>
    <property type="match status" value="1"/>
</dbReference>
<keyword evidence="5" id="KW-0460">Magnesium</keyword>
<dbReference type="GO" id="GO:0046872">
    <property type="term" value="F:metal ion binding"/>
    <property type="evidence" value="ECO:0007669"/>
    <property type="project" value="UniProtKB-KW"/>
</dbReference>
<dbReference type="InterPro" id="IPR039702">
    <property type="entry name" value="FPS1-like"/>
</dbReference>
<dbReference type="InParanoid" id="A0A6P8YL57"/>
<dbReference type="PANTHER" id="PTHR11525:SF0">
    <property type="entry name" value="FARNESYL PYROPHOSPHATE SYNTHASE"/>
    <property type="match status" value="1"/>
</dbReference>
<keyword evidence="6" id="KW-0414">Isoprene biosynthesis</keyword>
<dbReference type="RefSeq" id="XP_034237795.1">
    <property type="nucleotide sequence ID" value="XM_034381904.1"/>
</dbReference>
<keyword evidence="10" id="KW-1185">Reference proteome</keyword>
<dbReference type="SFLD" id="SFLDG01017">
    <property type="entry name" value="Polyprenyl_Transferase_Like"/>
    <property type="match status" value="1"/>
</dbReference>
<dbReference type="Gene3D" id="1.10.600.10">
    <property type="entry name" value="Farnesyl Diphosphate Synthase"/>
    <property type="match status" value="1"/>
</dbReference>
<reference evidence="11" key="1">
    <citation type="submission" date="2025-08" db="UniProtKB">
        <authorList>
            <consortium name="RefSeq"/>
        </authorList>
    </citation>
    <scope>IDENTIFICATION</scope>
    <source>
        <tissue evidence="11">Total insect</tissue>
    </source>
</reference>
<dbReference type="KEGG" id="tpal:117643176"/>
<evidence type="ECO:0000256" key="5">
    <source>
        <dbReference type="ARBA" id="ARBA00022842"/>
    </source>
</evidence>
<protein>
    <recommendedName>
        <fullName evidence="8">Farnesyl pyrophosphate synthase</fullName>
    </recommendedName>
</protein>
<keyword evidence="4" id="KW-0479">Metal-binding</keyword>
<evidence type="ECO:0000256" key="9">
    <source>
        <dbReference type="RuleBase" id="RU004466"/>
    </source>
</evidence>
<evidence type="ECO:0000313" key="11">
    <source>
        <dbReference type="RefSeq" id="XP_034237795.1"/>
    </source>
</evidence>
<evidence type="ECO:0000256" key="1">
    <source>
        <dbReference type="ARBA" id="ARBA00001946"/>
    </source>
</evidence>
<dbReference type="AlphaFoldDB" id="A0A6P8YL57"/>
<dbReference type="InterPro" id="IPR000092">
    <property type="entry name" value="Polyprenyl_synt"/>
</dbReference>
<evidence type="ECO:0000256" key="7">
    <source>
        <dbReference type="ARBA" id="ARBA00033740"/>
    </source>
</evidence>
<gene>
    <name evidence="11" type="primary">LOC117643176</name>
</gene>
<comment type="pathway">
    <text evidence="7">Pheromone biosynthesis.</text>
</comment>
<accession>A0A6P8YL57</accession>
<evidence type="ECO:0000256" key="2">
    <source>
        <dbReference type="ARBA" id="ARBA00006706"/>
    </source>
</evidence>
<dbReference type="InterPro" id="IPR008949">
    <property type="entry name" value="Isoprenoid_synthase_dom_sf"/>
</dbReference>
<dbReference type="GO" id="GO:0042811">
    <property type="term" value="P:pheromone biosynthetic process"/>
    <property type="evidence" value="ECO:0007669"/>
    <property type="project" value="UniProtKB-ARBA"/>
</dbReference>
<dbReference type="OrthoDB" id="10257492at2759"/>
<dbReference type="SFLD" id="SFLDS00005">
    <property type="entry name" value="Isoprenoid_Synthase_Type_I"/>
    <property type="match status" value="1"/>
</dbReference>
<dbReference type="CDD" id="cd00685">
    <property type="entry name" value="Trans_IPPS_HT"/>
    <property type="match status" value="1"/>
</dbReference>
<dbReference type="CTD" id="36209"/>
<evidence type="ECO:0000256" key="8">
    <source>
        <dbReference type="ARBA" id="ARBA00034546"/>
    </source>
</evidence>
<dbReference type="FunFam" id="1.10.600.10:FF:000021">
    <property type="entry name" value="Farnesyl pyrophosphate synthase"/>
    <property type="match status" value="1"/>
</dbReference>
<dbReference type="Pfam" id="PF00348">
    <property type="entry name" value="polyprenyl_synt"/>
    <property type="match status" value="1"/>
</dbReference>
<keyword evidence="3 9" id="KW-0808">Transferase</keyword>
<dbReference type="Proteomes" id="UP000515158">
    <property type="component" value="Unplaced"/>
</dbReference>